<dbReference type="InterPro" id="IPR045073">
    <property type="entry name" value="Omega/Tau-like"/>
</dbReference>
<dbReference type="GO" id="GO:0006749">
    <property type="term" value="P:glutathione metabolic process"/>
    <property type="evidence" value="ECO:0007669"/>
    <property type="project" value="InterPro"/>
</dbReference>
<dbReference type="SFLD" id="SFLDS00019">
    <property type="entry name" value="Glutathione_Transferase_(cytos"/>
    <property type="match status" value="1"/>
</dbReference>
<evidence type="ECO:0000259" key="5">
    <source>
        <dbReference type="PROSITE" id="PS50404"/>
    </source>
</evidence>
<sequence>QKMAKEGLLLLDMWASPFCMRVKIALAEKGVAYEQQEEDLFGGKSELLLTSNPIYQKVPVLLHDGKPVCESTNIVSYINETWPSPPLLPPCAYGKAQARFWADFIDKKVFEAGGKIWMSSGDELEVAKKDFIEILKQVEGALGEKDYFGGESFGFVDILLIGLTSWFDAFEKFGGFKVEDYTPKLSAWIKKCMERESVAKTIVEPEKIYQCVVMLRKMNGIE</sequence>
<evidence type="ECO:0000256" key="4">
    <source>
        <dbReference type="RuleBase" id="RU003494"/>
    </source>
</evidence>
<dbReference type="CDD" id="cd03185">
    <property type="entry name" value="GST_C_Tau"/>
    <property type="match status" value="1"/>
</dbReference>
<evidence type="ECO:0000256" key="2">
    <source>
        <dbReference type="ARBA" id="ARBA00022679"/>
    </source>
</evidence>
<dbReference type="Gene3D" id="3.40.30.10">
    <property type="entry name" value="Glutaredoxin"/>
    <property type="match status" value="1"/>
</dbReference>
<evidence type="ECO:0000256" key="1">
    <source>
        <dbReference type="ARBA" id="ARBA00012452"/>
    </source>
</evidence>
<gene>
    <name evidence="7" type="ORF">RJ640_009597</name>
</gene>
<dbReference type="InterPro" id="IPR004045">
    <property type="entry name" value="Glutathione_S-Trfase_N"/>
</dbReference>
<dbReference type="PANTHER" id="PTHR11260:SF547">
    <property type="entry name" value="GLUTATHIONE S-TRANSFERASE"/>
    <property type="match status" value="1"/>
</dbReference>
<comment type="catalytic activity">
    <reaction evidence="3">
        <text>RX + glutathione = an S-substituted glutathione + a halide anion + H(+)</text>
        <dbReference type="Rhea" id="RHEA:16437"/>
        <dbReference type="ChEBI" id="CHEBI:15378"/>
        <dbReference type="ChEBI" id="CHEBI:16042"/>
        <dbReference type="ChEBI" id="CHEBI:17792"/>
        <dbReference type="ChEBI" id="CHEBI:57925"/>
        <dbReference type="ChEBI" id="CHEBI:90779"/>
        <dbReference type="EC" id="2.5.1.18"/>
    </reaction>
</comment>
<dbReference type="InterPro" id="IPR040079">
    <property type="entry name" value="Glutathione_S-Trfase"/>
</dbReference>
<dbReference type="InterPro" id="IPR036282">
    <property type="entry name" value="Glutathione-S-Trfase_C_sf"/>
</dbReference>
<dbReference type="SUPFAM" id="SSF52833">
    <property type="entry name" value="Thioredoxin-like"/>
    <property type="match status" value="1"/>
</dbReference>
<dbReference type="CDD" id="cd03058">
    <property type="entry name" value="GST_N_Tau"/>
    <property type="match status" value="1"/>
</dbReference>
<dbReference type="EMBL" id="JAVXUO010001032">
    <property type="protein sequence ID" value="KAK2986863.1"/>
    <property type="molecule type" value="Genomic_DNA"/>
</dbReference>
<dbReference type="PROSITE" id="PS50404">
    <property type="entry name" value="GST_NTER"/>
    <property type="match status" value="1"/>
</dbReference>
<dbReference type="GO" id="GO:0004364">
    <property type="term" value="F:glutathione transferase activity"/>
    <property type="evidence" value="ECO:0007669"/>
    <property type="project" value="UniProtKB-EC"/>
</dbReference>
<feature type="domain" description="GST C-terminal" evidence="6">
    <location>
        <begin position="91"/>
        <end position="221"/>
    </location>
</feature>
<comment type="similarity">
    <text evidence="4">Belongs to the GST superfamily.</text>
</comment>
<dbReference type="InterPro" id="IPR004046">
    <property type="entry name" value="GST_C"/>
</dbReference>
<proteinExistence type="inferred from homology"/>
<comment type="caution">
    <text evidence="7">The sequence shown here is derived from an EMBL/GenBank/DDBJ whole genome shotgun (WGS) entry which is preliminary data.</text>
</comment>
<dbReference type="SUPFAM" id="SSF47616">
    <property type="entry name" value="GST C-terminal domain-like"/>
    <property type="match status" value="1"/>
</dbReference>
<name>A0AA88UMI6_9ASTE</name>
<dbReference type="SFLD" id="SFLDG01152">
    <property type="entry name" value="Main.3:_Omega-_and_Tau-like"/>
    <property type="match status" value="1"/>
</dbReference>
<dbReference type="FunFam" id="1.20.1050.10:FF:000018">
    <property type="entry name" value="Glutathione S-transferase U20"/>
    <property type="match status" value="1"/>
</dbReference>
<keyword evidence="8" id="KW-1185">Reference proteome</keyword>
<evidence type="ECO:0000313" key="8">
    <source>
        <dbReference type="Proteomes" id="UP001187471"/>
    </source>
</evidence>
<feature type="domain" description="GST N-terminal" evidence="5">
    <location>
        <begin position="6"/>
        <end position="86"/>
    </location>
</feature>
<reference evidence="7" key="1">
    <citation type="submission" date="2022-12" db="EMBL/GenBank/DDBJ databases">
        <title>Draft genome assemblies for two species of Escallonia (Escalloniales).</title>
        <authorList>
            <person name="Chanderbali A."/>
            <person name="Dervinis C."/>
            <person name="Anghel I."/>
            <person name="Soltis D."/>
            <person name="Soltis P."/>
            <person name="Zapata F."/>
        </authorList>
    </citation>
    <scope>NUCLEOTIDE SEQUENCE</scope>
    <source>
        <strain evidence="7">UCBG92.1500</strain>
        <tissue evidence="7">Leaf</tissue>
    </source>
</reference>
<evidence type="ECO:0000259" key="6">
    <source>
        <dbReference type="PROSITE" id="PS50405"/>
    </source>
</evidence>
<dbReference type="EC" id="2.5.1.18" evidence="1"/>
<dbReference type="AlphaFoldDB" id="A0AA88UMI6"/>
<keyword evidence="2" id="KW-0808">Transferase</keyword>
<accession>A0AA88UMI6</accession>
<dbReference type="InterPro" id="IPR045074">
    <property type="entry name" value="GST_C_Tau"/>
</dbReference>
<dbReference type="SFLD" id="SFLDG00358">
    <property type="entry name" value="Main_(cytGST)"/>
    <property type="match status" value="1"/>
</dbReference>
<dbReference type="PROSITE" id="PS50405">
    <property type="entry name" value="GST_CTER"/>
    <property type="match status" value="1"/>
</dbReference>
<protein>
    <recommendedName>
        <fullName evidence="1">glutathione transferase</fullName>
        <ecNumber evidence="1">2.5.1.18</ecNumber>
    </recommendedName>
</protein>
<dbReference type="Gene3D" id="1.20.1050.10">
    <property type="match status" value="1"/>
</dbReference>
<evidence type="ECO:0000256" key="3">
    <source>
        <dbReference type="ARBA" id="ARBA00047960"/>
    </source>
</evidence>
<dbReference type="InterPro" id="IPR010987">
    <property type="entry name" value="Glutathione-S-Trfase_C-like"/>
</dbReference>
<dbReference type="Pfam" id="PF00043">
    <property type="entry name" value="GST_C"/>
    <property type="match status" value="1"/>
</dbReference>
<feature type="non-terminal residue" evidence="7">
    <location>
        <position position="1"/>
    </location>
</feature>
<dbReference type="Proteomes" id="UP001187471">
    <property type="component" value="Unassembled WGS sequence"/>
</dbReference>
<dbReference type="InterPro" id="IPR036249">
    <property type="entry name" value="Thioredoxin-like_sf"/>
</dbReference>
<dbReference type="FunFam" id="3.40.30.10:FF:000014">
    <property type="entry name" value="Tau class glutathione S-transferase"/>
    <property type="match status" value="1"/>
</dbReference>
<organism evidence="7 8">
    <name type="scientific">Escallonia rubra</name>
    <dbReference type="NCBI Taxonomy" id="112253"/>
    <lineage>
        <taxon>Eukaryota</taxon>
        <taxon>Viridiplantae</taxon>
        <taxon>Streptophyta</taxon>
        <taxon>Embryophyta</taxon>
        <taxon>Tracheophyta</taxon>
        <taxon>Spermatophyta</taxon>
        <taxon>Magnoliopsida</taxon>
        <taxon>eudicotyledons</taxon>
        <taxon>Gunneridae</taxon>
        <taxon>Pentapetalae</taxon>
        <taxon>asterids</taxon>
        <taxon>campanulids</taxon>
        <taxon>Escalloniales</taxon>
        <taxon>Escalloniaceae</taxon>
        <taxon>Escallonia</taxon>
    </lineage>
</organism>
<evidence type="ECO:0000313" key="7">
    <source>
        <dbReference type="EMBL" id="KAK2986863.1"/>
    </source>
</evidence>
<dbReference type="Pfam" id="PF02798">
    <property type="entry name" value="GST_N"/>
    <property type="match status" value="1"/>
</dbReference>
<dbReference type="GO" id="GO:0005737">
    <property type="term" value="C:cytoplasm"/>
    <property type="evidence" value="ECO:0007669"/>
    <property type="project" value="TreeGrafter"/>
</dbReference>
<dbReference type="PANTHER" id="PTHR11260">
    <property type="entry name" value="GLUTATHIONE S-TRANSFERASE, GST, SUPERFAMILY, GST DOMAIN CONTAINING"/>
    <property type="match status" value="1"/>
</dbReference>